<sequence>MNNNIKSLFSWRNLILSDSQLNGIYLNKIMGCRPSLGKAKIMRKSQVSDFTKIYPEQEIISKGVIYTSVIQTSTKDNLQEDARHSTEDTCPNSRVSSIQAKNKNIYVSRTPESEIKLDDM</sequence>
<accession>A0AAU9IN57</accession>
<evidence type="ECO:0000313" key="2">
    <source>
        <dbReference type="Proteomes" id="UP001162131"/>
    </source>
</evidence>
<evidence type="ECO:0000313" key="1">
    <source>
        <dbReference type="EMBL" id="CAG9315872.1"/>
    </source>
</evidence>
<reference evidence="1" key="1">
    <citation type="submission" date="2021-09" db="EMBL/GenBank/DDBJ databases">
        <authorList>
            <consortium name="AG Swart"/>
            <person name="Singh M."/>
            <person name="Singh A."/>
            <person name="Seah K."/>
            <person name="Emmerich C."/>
        </authorList>
    </citation>
    <scope>NUCLEOTIDE SEQUENCE</scope>
    <source>
        <strain evidence="1">ATCC30299</strain>
    </source>
</reference>
<dbReference type="EMBL" id="CAJZBQ010000014">
    <property type="protein sequence ID" value="CAG9315872.1"/>
    <property type="molecule type" value="Genomic_DNA"/>
</dbReference>
<gene>
    <name evidence="1" type="ORF">BSTOLATCC_MIC14616</name>
</gene>
<keyword evidence="2" id="KW-1185">Reference proteome</keyword>
<protein>
    <submittedName>
        <fullName evidence="1">Uncharacterized protein</fullName>
    </submittedName>
</protein>
<dbReference type="AlphaFoldDB" id="A0AAU9IN57"/>
<name>A0AAU9IN57_9CILI</name>
<dbReference type="Proteomes" id="UP001162131">
    <property type="component" value="Unassembled WGS sequence"/>
</dbReference>
<organism evidence="1 2">
    <name type="scientific">Blepharisma stoltei</name>
    <dbReference type="NCBI Taxonomy" id="1481888"/>
    <lineage>
        <taxon>Eukaryota</taxon>
        <taxon>Sar</taxon>
        <taxon>Alveolata</taxon>
        <taxon>Ciliophora</taxon>
        <taxon>Postciliodesmatophora</taxon>
        <taxon>Heterotrichea</taxon>
        <taxon>Heterotrichida</taxon>
        <taxon>Blepharismidae</taxon>
        <taxon>Blepharisma</taxon>
    </lineage>
</organism>
<comment type="caution">
    <text evidence="1">The sequence shown here is derived from an EMBL/GenBank/DDBJ whole genome shotgun (WGS) entry which is preliminary data.</text>
</comment>
<proteinExistence type="predicted"/>